<dbReference type="SMART" id="SM00278">
    <property type="entry name" value="HhH1"/>
    <property type="match status" value="2"/>
</dbReference>
<evidence type="ECO:0000259" key="7">
    <source>
        <dbReference type="SMART" id="SM00278"/>
    </source>
</evidence>
<dbReference type="InterPro" id="IPR012340">
    <property type="entry name" value="NA-bd_OB-fold"/>
</dbReference>
<evidence type="ECO:0000256" key="4">
    <source>
        <dbReference type="ARBA" id="ARBA00023172"/>
    </source>
</evidence>
<proteinExistence type="inferred from homology"/>
<evidence type="ECO:0000256" key="1">
    <source>
        <dbReference type="ARBA" id="ARBA00022490"/>
    </source>
</evidence>
<evidence type="ECO:0000256" key="6">
    <source>
        <dbReference type="HAMAP-Rule" id="MF_00031"/>
    </source>
</evidence>
<dbReference type="InterPro" id="IPR000085">
    <property type="entry name" value="RuvA"/>
</dbReference>
<keyword evidence="8" id="KW-0378">Hydrolase</keyword>
<comment type="similarity">
    <text evidence="6">Belongs to the RuvA family.</text>
</comment>
<comment type="domain">
    <text evidence="6">Has three domains with a flexible linker between the domains II and III and assumes an 'L' shape. Domain III is highly mobile and contacts RuvB.</text>
</comment>
<reference evidence="8 9" key="1">
    <citation type="submission" date="2018-09" db="EMBL/GenBank/DDBJ databases">
        <title>Comparative Genomics of Wolbachia-Cardinium Dual Endosymbiosis in a Plant-Parasitic Nematode.</title>
        <authorList>
            <person name="Brown A.M.V."/>
            <person name="Wasala S.K."/>
            <person name="Howe D.K."/>
            <person name="Peetz A.B."/>
            <person name="Zasada I.A."/>
            <person name="Denver D.R."/>
        </authorList>
    </citation>
    <scope>NUCLEOTIDE SEQUENCE [LARGE SCALE GENOMIC DNA]</scope>
    <source>
        <strain evidence="8 9">Pp_1</strain>
    </source>
</reference>
<feature type="region of interest" description="Domain III" evidence="6">
    <location>
        <begin position="148"/>
        <end position="204"/>
    </location>
</feature>
<evidence type="ECO:0000256" key="3">
    <source>
        <dbReference type="ARBA" id="ARBA00023125"/>
    </source>
</evidence>
<dbReference type="GO" id="GO:0000400">
    <property type="term" value="F:four-way junction DNA binding"/>
    <property type="evidence" value="ECO:0007669"/>
    <property type="project" value="UniProtKB-UniRule"/>
</dbReference>
<dbReference type="Pfam" id="PF01330">
    <property type="entry name" value="RuvA_N"/>
    <property type="match status" value="1"/>
</dbReference>
<dbReference type="Gene3D" id="2.40.50.140">
    <property type="entry name" value="Nucleic acid-binding proteins"/>
    <property type="match status" value="1"/>
</dbReference>
<dbReference type="InterPro" id="IPR003583">
    <property type="entry name" value="Hlx-hairpin-Hlx_DNA-bd_motif"/>
</dbReference>
<dbReference type="SUPFAM" id="SSF50249">
    <property type="entry name" value="Nucleic acid-binding proteins"/>
    <property type="match status" value="1"/>
</dbReference>
<dbReference type="GO" id="GO:0009379">
    <property type="term" value="C:Holliday junction helicase complex"/>
    <property type="evidence" value="ECO:0007669"/>
    <property type="project" value="InterPro"/>
</dbReference>
<comment type="caution">
    <text evidence="8">The sequence shown here is derived from an EMBL/GenBank/DDBJ whole genome shotgun (WGS) entry which is preliminary data.</text>
</comment>
<dbReference type="GO" id="GO:0009378">
    <property type="term" value="F:four-way junction helicase activity"/>
    <property type="evidence" value="ECO:0007669"/>
    <property type="project" value="InterPro"/>
</dbReference>
<organism evidence="8 9">
    <name type="scientific">Candidatus Cardinium hertigii</name>
    <dbReference type="NCBI Taxonomy" id="247481"/>
    <lineage>
        <taxon>Bacteria</taxon>
        <taxon>Pseudomonadati</taxon>
        <taxon>Bacteroidota</taxon>
        <taxon>Cytophagia</taxon>
        <taxon>Cytophagales</taxon>
        <taxon>Amoebophilaceae</taxon>
        <taxon>Candidatus Cardinium</taxon>
    </lineage>
</organism>
<keyword evidence="2 6" id="KW-0227">DNA damage</keyword>
<keyword evidence="9" id="KW-1185">Reference proteome</keyword>
<sequence>MIAQLIGKLLHKEPTYVILDVGGVGYELYISLYTFAQIKALERCTLLSAMHVKSEVFTLYGFYTLAEKAWWLRLISVSSIGPKTALTILSSLAPEELHYAILDKNERLLTSIKGIGAKAAQRLILELTDQAQKLRYVVTPNTIAQNAVNSMEQDAIMALTTLGLTQKVAEKAIAAVRAQAIMPLTLEELIKKALNPFRDIDNHI</sequence>
<protein>
    <recommendedName>
        <fullName evidence="6">Holliday junction branch migration complex subunit RuvA</fullName>
    </recommendedName>
</protein>
<dbReference type="Pfam" id="PF07499">
    <property type="entry name" value="RuvA_C"/>
    <property type="match status" value="1"/>
</dbReference>
<dbReference type="GO" id="GO:0005524">
    <property type="term" value="F:ATP binding"/>
    <property type="evidence" value="ECO:0007669"/>
    <property type="project" value="InterPro"/>
</dbReference>
<dbReference type="InterPro" id="IPR013849">
    <property type="entry name" value="DNA_helicase_Holl-junc_RuvA_I"/>
</dbReference>
<dbReference type="CDD" id="cd14332">
    <property type="entry name" value="UBA_RuvA_C"/>
    <property type="match status" value="1"/>
</dbReference>
<comment type="caution">
    <text evidence="6">Lacks conserved residue(s) required for the propagation of feature annotation.</text>
</comment>
<evidence type="ECO:0000256" key="2">
    <source>
        <dbReference type="ARBA" id="ARBA00022763"/>
    </source>
</evidence>
<dbReference type="Gene3D" id="1.10.150.20">
    <property type="entry name" value="5' to 3' exonuclease, C-terminal subdomain"/>
    <property type="match status" value="1"/>
</dbReference>
<dbReference type="GO" id="GO:0016787">
    <property type="term" value="F:hydrolase activity"/>
    <property type="evidence" value="ECO:0007669"/>
    <property type="project" value="UniProtKB-KW"/>
</dbReference>
<name>A0A3N2QAS4_9BACT</name>
<dbReference type="SUPFAM" id="SSF46929">
    <property type="entry name" value="DNA helicase RuvA subunit, C-terminal domain"/>
    <property type="match status" value="1"/>
</dbReference>
<gene>
    <name evidence="6 8" type="primary">ruvA</name>
    <name evidence="8" type="ORF">EDM02_04850</name>
</gene>
<evidence type="ECO:0000313" key="8">
    <source>
        <dbReference type="EMBL" id="ROT46883.1"/>
    </source>
</evidence>
<keyword evidence="1 6" id="KW-0963">Cytoplasm</keyword>
<keyword evidence="4 6" id="KW-0233">DNA recombination</keyword>
<accession>A0A3N2QAS4</accession>
<comment type="subunit">
    <text evidence="6">Homotetramer. Forms an RuvA(8)-RuvB(12)-Holliday junction (HJ) complex. HJ DNA is sandwiched between 2 RuvA tetramers; dsDNA enters through RuvA and exits via RuvB. An RuvB hexamer assembles on each DNA strand where it exits the tetramer. Each RuvB hexamer is contacted by two RuvA subunits (via domain III) on 2 adjacent RuvB subunits; this complex drives branch migration. In the full resolvosome a probable DNA-RuvA(4)-RuvB(12)-RuvC(2) complex forms which resolves the HJ.</text>
</comment>
<dbReference type="HAMAP" id="MF_00031">
    <property type="entry name" value="DNA_HJ_migration_RuvA"/>
    <property type="match status" value="1"/>
</dbReference>
<comment type="subcellular location">
    <subcellularLocation>
        <location evidence="6">Cytoplasm</location>
    </subcellularLocation>
</comment>
<comment type="function">
    <text evidence="6">The RuvA-RuvB-RuvC complex processes Holliday junction (HJ) DNA during genetic recombination and DNA repair, while the RuvA-RuvB complex plays an important role in the rescue of blocked DNA replication forks via replication fork reversal (RFR). RuvA specifically binds to HJ cruciform DNA, conferring on it an open structure. The RuvB hexamer acts as an ATP-dependent pump, pulling dsDNA into and through the RuvAB complex. HJ branch migration allows RuvC to scan DNA until it finds its consensus sequence, where it cleaves and resolves the cruciform DNA.</text>
</comment>
<dbReference type="InterPro" id="IPR036267">
    <property type="entry name" value="RuvA_C_sf"/>
</dbReference>
<dbReference type="GO" id="GO:0005737">
    <property type="term" value="C:cytoplasm"/>
    <property type="evidence" value="ECO:0007669"/>
    <property type="project" value="UniProtKB-SubCell"/>
</dbReference>
<keyword evidence="5 6" id="KW-0234">DNA repair</keyword>
<dbReference type="InterPro" id="IPR011114">
    <property type="entry name" value="RuvA_C"/>
</dbReference>
<evidence type="ECO:0000256" key="5">
    <source>
        <dbReference type="ARBA" id="ARBA00023204"/>
    </source>
</evidence>
<dbReference type="OrthoDB" id="5293449at2"/>
<dbReference type="GO" id="GO:0048476">
    <property type="term" value="C:Holliday junction resolvase complex"/>
    <property type="evidence" value="ECO:0007669"/>
    <property type="project" value="UniProtKB-UniRule"/>
</dbReference>
<evidence type="ECO:0000313" key="9">
    <source>
        <dbReference type="Proteomes" id="UP000270927"/>
    </source>
</evidence>
<feature type="domain" description="Helix-hairpin-helix DNA-binding motif class 1" evidence="7">
    <location>
        <begin position="72"/>
        <end position="91"/>
    </location>
</feature>
<feature type="domain" description="Helix-hairpin-helix DNA-binding motif class 1" evidence="7">
    <location>
        <begin position="107"/>
        <end position="126"/>
    </location>
</feature>
<dbReference type="RefSeq" id="WP_123663478.1">
    <property type="nucleotide sequence ID" value="NZ_RARA01000027.1"/>
</dbReference>
<dbReference type="InterPro" id="IPR010994">
    <property type="entry name" value="RuvA_2-like"/>
</dbReference>
<dbReference type="NCBIfam" id="TIGR00084">
    <property type="entry name" value="ruvA"/>
    <property type="match status" value="1"/>
</dbReference>
<keyword evidence="3 6" id="KW-0238">DNA-binding</keyword>
<dbReference type="EMBL" id="RARA01000027">
    <property type="protein sequence ID" value="ROT46883.1"/>
    <property type="molecule type" value="Genomic_DNA"/>
</dbReference>
<dbReference type="SUPFAM" id="SSF47781">
    <property type="entry name" value="RuvA domain 2-like"/>
    <property type="match status" value="1"/>
</dbReference>
<dbReference type="AlphaFoldDB" id="A0A3N2QAS4"/>
<dbReference type="Proteomes" id="UP000270927">
    <property type="component" value="Unassembled WGS sequence"/>
</dbReference>
<dbReference type="GO" id="GO:0006310">
    <property type="term" value="P:DNA recombination"/>
    <property type="evidence" value="ECO:0007669"/>
    <property type="project" value="UniProtKB-UniRule"/>
</dbReference>
<dbReference type="Pfam" id="PF14520">
    <property type="entry name" value="HHH_5"/>
    <property type="match status" value="1"/>
</dbReference>
<dbReference type="GO" id="GO:0006281">
    <property type="term" value="P:DNA repair"/>
    <property type="evidence" value="ECO:0007669"/>
    <property type="project" value="UniProtKB-UniRule"/>
</dbReference>
<dbReference type="Gene3D" id="1.10.8.10">
    <property type="entry name" value="DNA helicase RuvA subunit, C-terminal domain"/>
    <property type="match status" value="1"/>
</dbReference>